<dbReference type="Proteomes" id="UP000027616">
    <property type="component" value="Chromosome I"/>
</dbReference>
<dbReference type="OrthoDB" id="9815677at2"/>
<dbReference type="KEGG" id="rbc:BN938_0247"/>
<accession>A0A060R9E3</accession>
<gene>
    <name evidence="2" type="primary">cutC</name>
    <name evidence="3" type="ORF">BN938_0247</name>
</gene>
<dbReference type="HAMAP" id="MF_00795">
    <property type="entry name" value="CutC"/>
    <property type="match status" value="1"/>
</dbReference>
<evidence type="ECO:0000256" key="2">
    <source>
        <dbReference type="HAMAP-Rule" id="MF_00795"/>
    </source>
</evidence>
<dbReference type="SUPFAM" id="SSF110395">
    <property type="entry name" value="CutC-like"/>
    <property type="match status" value="1"/>
</dbReference>
<dbReference type="STRING" id="1433126.BN938_0247"/>
<dbReference type="HOGENOM" id="CLU_050555_3_2_10"/>
<dbReference type="GO" id="GO:0005737">
    <property type="term" value="C:cytoplasm"/>
    <property type="evidence" value="ECO:0007669"/>
    <property type="project" value="UniProtKB-SubCell"/>
</dbReference>
<dbReference type="eggNOG" id="COG3142">
    <property type="taxonomic scope" value="Bacteria"/>
</dbReference>
<evidence type="ECO:0000313" key="4">
    <source>
        <dbReference type="Proteomes" id="UP000027616"/>
    </source>
</evidence>
<comment type="caution">
    <text evidence="2">Once thought to be involved in copper homeostasis, experiments in E.coli have shown this is not the case.</text>
</comment>
<dbReference type="EMBL" id="HG934468">
    <property type="protein sequence ID" value="CDN30353.1"/>
    <property type="molecule type" value="Genomic_DNA"/>
</dbReference>
<dbReference type="GO" id="GO:0005507">
    <property type="term" value="F:copper ion binding"/>
    <property type="evidence" value="ECO:0007669"/>
    <property type="project" value="TreeGrafter"/>
</dbReference>
<dbReference type="InterPro" id="IPR036822">
    <property type="entry name" value="CutC-like_dom_sf"/>
</dbReference>
<sequence>MVVEICANSVRSCIEAERGGAVRVELCAAIPEGGTTPSWGEMVVARRAISIDMNVIIRPRAGDFLYSDLEFEAMVADIDAARRAGVNGVVFGCLTAEGDVDIERNRELMAAAEGLSVTFHRAFDVCREPMIALEQIIALGFDRILTSGQEPNAMEGAGLIARLVEQAGDRIIIMPGCGINEGNIAEIKLITGAREFHFSAREPLAGGMIYRNERVSMGGAVVVDEFVRDVTSARRVSSTIVASGRH</sequence>
<organism evidence="3 4">
    <name type="scientific">Mucinivorans hirudinis</name>
    <dbReference type="NCBI Taxonomy" id="1433126"/>
    <lineage>
        <taxon>Bacteria</taxon>
        <taxon>Pseudomonadati</taxon>
        <taxon>Bacteroidota</taxon>
        <taxon>Bacteroidia</taxon>
        <taxon>Bacteroidales</taxon>
        <taxon>Rikenellaceae</taxon>
        <taxon>Mucinivorans</taxon>
    </lineage>
</organism>
<dbReference type="PANTHER" id="PTHR12598:SF0">
    <property type="entry name" value="COPPER HOMEOSTASIS PROTEIN CUTC HOMOLOG"/>
    <property type="match status" value="1"/>
</dbReference>
<protein>
    <recommendedName>
        <fullName evidence="2">PF03932 family protein CutC</fullName>
    </recommendedName>
</protein>
<evidence type="ECO:0000256" key="1">
    <source>
        <dbReference type="ARBA" id="ARBA00007768"/>
    </source>
</evidence>
<dbReference type="FunFam" id="3.20.20.380:FF:000001">
    <property type="entry name" value="Copper homeostasis protein CutC"/>
    <property type="match status" value="1"/>
</dbReference>
<keyword evidence="2" id="KW-0963">Cytoplasm</keyword>
<evidence type="ECO:0000313" key="3">
    <source>
        <dbReference type="EMBL" id="CDN30353.1"/>
    </source>
</evidence>
<comment type="similarity">
    <text evidence="1 2">Belongs to the CutC family.</text>
</comment>
<dbReference type="AlphaFoldDB" id="A0A060R9E3"/>
<dbReference type="InterPro" id="IPR005627">
    <property type="entry name" value="CutC-like"/>
</dbReference>
<reference evidence="3 4" key="1">
    <citation type="journal article" date="2015" name="Genome Announc.">
        <title>Complete Genome Sequence of the Novel Leech Symbiont Mucinivorans hirudinis M3T.</title>
        <authorList>
            <person name="Nelson M.C."/>
            <person name="Bomar L."/>
            <person name="Graf J."/>
        </authorList>
    </citation>
    <scope>NUCLEOTIDE SEQUENCE [LARGE SCALE GENOMIC DNA]</scope>
    <source>
        <strain evidence="4">M3</strain>
    </source>
</reference>
<keyword evidence="4" id="KW-1185">Reference proteome</keyword>
<comment type="subcellular location">
    <subcellularLocation>
        <location evidence="2">Cytoplasm</location>
    </subcellularLocation>
</comment>
<dbReference type="Pfam" id="PF03932">
    <property type="entry name" value="CutC"/>
    <property type="match status" value="1"/>
</dbReference>
<dbReference type="Gene3D" id="3.20.20.380">
    <property type="entry name" value="Copper homeostasis (CutC) domain"/>
    <property type="match status" value="1"/>
</dbReference>
<dbReference type="PATRIC" id="fig|1433126.3.peg.245"/>
<dbReference type="PANTHER" id="PTHR12598">
    <property type="entry name" value="COPPER HOMEOSTASIS PROTEIN CUTC"/>
    <property type="match status" value="1"/>
</dbReference>
<proteinExistence type="inferred from homology"/>
<name>A0A060R9E3_9BACT</name>